<dbReference type="PANTHER" id="PTHR37909">
    <property type="entry name" value="S-ADENOSYL-L-METHIONINE-DEPENDENT METHYLTRANSFERASES SUPERFAMILY PROTEIN"/>
    <property type="match status" value="1"/>
</dbReference>
<dbReference type="EMBL" id="LR721775">
    <property type="protein sequence ID" value="VVV56752.1"/>
    <property type="molecule type" value="Genomic_DNA"/>
</dbReference>
<evidence type="ECO:0000313" key="2">
    <source>
        <dbReference type="EMBL" id="VVV56752.1"/>
    </source>
</evidence>
<dbReference type="OrthoDB" id="186626at2759"/>
<reference evidence="2" key="1">
    <citation type="submission" date="2019-09" db="EMBL/GenBank/DDBJ databases">
        <authorList>
            <person name="Zhang L."/>
        </authorList>
    </citation>
    <scope>NUCLEOTIDE SEQUENCE</scope>
</reference>
<gene>
    <name evidence="2" type="ORF">NYM_LOCUS4523</name>
</gene>
<dbReference type="OMA" id="QVDGQHW"/>
<proteinExistence type="predicted"/>
<keyword evidence="1" id="KW-0812">Transmembrane</keyword>
<name>A0A5K0WWB1_9MAGN</name>
<keyword evidence="1" id="KW-1133">Transmembrane helix</keyword>
<dbReference type="PANTHER" id="PTHR37909:SF1">
    <property type="entry name" value="S-ADENOSYL-L-METHIONINE-DEPENDENT METHYLTRANSFERASES SUPERFAMILY PROTEIN"/>
    <property type="match status" value="1"/>
</dbReference>
<feature type="transmembrane region" description="Helical" evidence="1">
    <location>
        <begin position="21"/>
        <end position="41"/>
    </location>
</feature>
<protein>
    <recommendedName>
        <fullName evidence="3">S-adenosyl-L-methionine-dependent methyltransferase</fullName>
    </recommendedName>
</protein>
<dbReference type="InterPro" id="IPR029063">
    <property type="entry name" value="SAM-dependent_MTases_sf"/>
</dbReference>
<dbReference type="Gene3D" id="3.40.50.150">
    <property type="entry name" value="Vaccinia Virus protein VP39"/>
    <property type="match status" value="1"/>
</dbReference>
<dbReference type="Pfam" id="PF13578">
    <property type="entry name" value="Methyltransf_24"/>
    <property type="match status" value="1"/>
</dbReference>
<accession>A0A5K0WWB1</accession>
<evidence type="ECO:0008006" key="3">
    <source>
        <dbReference type="Google" id="ProtNLM"/>
    </source>
</evidence>
<dbReference type="SUPFAM" id="SSF53335">
    <property type="entry name" value="S-adenosyl-L-methionine-dependent methyltransferases"/>
    <property type="match status" value="1"/>
</dbReference>
<keyword evidence="1" id="KW-0472">Membrane</keyword>
<dbReference type="Gramene" id="NC10G0144380.1">
    <property type="protein sequence ID" value="NC10G0144380.1:cds"/>
    <property type="gene ID" value="NC10G0144380"/>
</dbReference>
<organism evidence="2">
    <name type="scientific">Nymphaea colorata</name>
    <name type="common">pocket water lily</name>
    <dbReference type="NCBI Taxonomy" id="210225"/>
    <lineage>
        <taxon>Eukaryota</taxon>
        <taxon>Viridiplantae</taxon>
        <taxon>Streptophyta</taxon>
        <taxon>Embryophyta</taxon>
        <taxon>Tracheophyta</taxon>
        <taxon>Spermatophyta</taxon>
        <taxon>Magnoliopsida</taxon>
        <taxon>Nymphaeales</taxon>
        <taxon>Nymphaeaceae</taxon>
        <taxon>Nymphaea</taxon>
    </lineage>
</organism>
<sequence length="306" mass="34715">MMKEEKQRRYPPLASRLFRPVAYVLLLFLSYAFGFYSGIFVKPPINNSNTDVKNLTAERLSYSNSFFNSDHFRFGSGCANPIPSELIKQTVLAHIFNGTSPFIGFPPPHLQPLLQKRRIKGWGSNGDVFENLIRRVKPRTIIEIGTFLGASAIHMGQVTRKLGLSAQIFCVDDFRGWPEFNRKLRRMSYVNGDVLLLQQFMQNVNYMNMTEMITPIPFSSSSALVKLCEWGVVADLIEIDAGHDFHSAWSDINLAYKVLRPGGVIFGHDYFTMADDRGVRRAVNLFAKAKGLRVEVDGQHWVIDST</sequence>
<evidence type="ECO:0000256" key="1">
    <source>
        <dbReference type="SAM" id="Phobius"/>
    </source>
</evidence>
<dbReference type="AlphaFoldDB" id="A0A5K0WWB1"/>